<keyword evidence="3" id="KW-1185">Reference proteome</keyword>
<name>A0A1L9UQQ9_ASPBC</name>
<dbReference type="OrthoDB" id="8300194at2759"/>
<evidence type="ECO:0000313" key="3">
    <source>
        <dbReference type="Proteomes" id="UP000184499"/>
    </source>
</evidence>
<dbReference type="RefSeq" id="XP_067481273.1">
    <property type="nucleotide sequence ID" value="XM_067620807.1"/>
</dbReference>
<dbReference type="InterPro" id="IPR051678">
    <property type="entry name" value="AGP_Transferase"/>
</dbReference>
<reference evidence="3" key="1">
    <citation type="journal article" date="2017" name="Genome Biol.">
        <title>Comparative genomics reveals high biological diversity and specific adaptations in the industrially and medically important fungal genus Aspergillus.</title>
        <authorList>
            <person name="de Vries R.P."/>
            <person name="Riley R."/>
            <person name="Wiebenga A."/>
            <person name="Aguilar-Osorio G."/>
            <person name="Amillis S."/>
            <person name="Uchima C.A."/>
            <person name="Anderluh G."/>
            <person name="Asadollahi M."/>
            <person name="Askin M."/>
            <person name="Barry K."/>
            <person name="Battaglia E."/>
            <person name="Bayram O."/>
            <person name="Benocci T."/>
            <person name="Braus-Stromeyer S.A."/>
            <person name="Caldana C."/>
            <person name="Canovas D."/>
            <person name="Cerqueira G.C."/>
            <person name="Chen F."/>
            <person name="Chen W."/>
            <person name="Choi C."/>
            <person name="Clum A."/>
            <person name="Dos Santos R.A."/>
            <person name="Damasio A.R."/>
            <person name="Diallinas G."/>
            <person name="Emri T."/>
            <person name="Fekete E."/>
            <person name="Flipphi M."/>
            <person name="Freyberg S."/>
            <person name="Gallo A."/>
            <person name="Gournas C."/>
            <person name="Habgood R."/>
            <person name="Hainaut M."/>
            <person name="Harispe M.L."/>
            <person name="Henrissat B."/>
            <person name="Hilden K.S."/>
            <person name="Hope R."/>
            <person name="Hossain A."/>
            <person name="Karabika E."/>
            <person name="Karaffa L."/>
            <person name="Karanyi Z."/>
            <person name="Krasevec N."/>
            <person name="Kuo A."/>
            <person name="Kusch H."/>
            <person name="LaButti K."/>
            <person name="Lagendijk E.L."/>
            <person name="Lapidus A."/>
            <person name="Levasseur A."/>
            <person name="Lindquist E."/>
            <person name="Lipzen A."/>
            <person name="Logrieco A.F."/>
            <person name="MacCabe A."/>
            <person name="Maekelae M.R."/>
            <person name="Malavazi I."/>
            <person name="Melin P."/>
            <person name="Meyer V."/>
            <person name="Mielnichuk N."/>
            <person name="Miskei M."/>
            <person name="Molnar A.P."/>
            <person name="Mule G."/>
            <person name="Ngan C.Y."/>
            <person name="Orejas M."/>
            <person name="Orosz E."/>
            <person name="Ouedraogo J.P."/>
            <person name="Overkamp K.M."/>
            <person name="Park H.-S."/>
            <person name="Perrone G."/>
            <person name="Piumi F."/>
            <person name="Punt P.J."/>
            <person name="Ram A.F."/>
            <person name="Ramon A."/>
            <person name="Rauscher S."/>
            <person name="Record E."/>
            <person name="Riano-Pachon D.M."/>
            <person name="Robert V."/>
            <person name="Roehrig J."/>
            <person name="Ruller R."/>
            <person name="Salamov A."/>
            <person name="Salih N.S."/>
            <person name="Samson R.A."/>
            <person name="Sandor E."/>
            <person name="Sanguinetti M."/>
            <person name="Schuetze T."/>
            <person name="Sepcic K."/>
            <person name="Shelest E."/>
            <person name="Sherlock G."/>
            <person name="Sophianopoulou V."/>
            <person name="Squina F.M."/>
            <person name="Sun H."/>
            <person name="Susca A."/>
            <person name="Todd R.B."/>
            <person name="Tsang A."/>
            <person name="Unkles S.E."/>
            <person name="van de Wiele N."/>
            <person name="van Rossen-Uffink D."/>
            <person name="Oliveira J.V."/>
            <person name="Vesth T.C."/>
            <person name="Visser J."/>
            <person name="Yu J.-H."/>
            <person name="Zhou M."/>
            <person name="Andersen M.R."/>
            <person name="Archer D.B."/>
            <person name="Baker S.E."/>
            <person name="Benoit I."/>
            <person name="Brakhage A.A."/>
            <person name="Braus G.H."/>
            <person name="Fischer R."/>
            <person name="Frisvad J.C."/>
            <person name="Goldman G.H."/>
            <person name="Houbraken J."/>
            <person name="Oakley B."/>
            <person name="Pocsi I."/>
            <person name="Scazzocchio C."/>
            <person name="Seiboth B."/>
            <person name="vanKuyk P.A."/>
            <person name="Wortman J."/>
            <person name="Dyer P.S."/>
            <person name="Grigoriev I.V."/>
        </authorList>
    </citation>
    <scope>NUCLEOTIDE SEQUENCE [LARGE SCALE GENOMIC DNA]</scope>
    <source>
        <strain evidence="3">CBS 101740 / IMI 381727 / IBT 21946</strain>
    </source>
</reference>
<feature type="domain" description="Aminoglycoside phosphotransferase" evidence="1">
    <location>
        <begin position="39"/>
        <end position="255"/>
    </location>
</feature>
<dbReference type="InterPro" id="IPR011009">
    <property type="entry name" value="Kinase-like_dom_sf"/>
</dbReference>
<accession>A0A1L9UQQ9</accession>
<dbReference type="OMA" id="EMDAEWK"/>
<organism evidence="2 3">
    <name type="scientific">Aspergillus brasiliensis (strain CBS 101740 / IMI 381727 / IBT 21946)</name>
    <dbReference type="NCBI Taxonomy" id="767769"/>
    <lineage>
        <taxon>Eukaryota</taxon>
        <taxon>Fungi</taxon>
        <taxon>Dikarya</taxon>
        <taxon>Ascomycota</taxon>
        <taxon>Pezizomycotina</taxon>
        <taxon>Eurotiomycetes</taxon>
        <taxon>Eurotiomycetidae</taxon>
        <taxon>Eurotiales</taxon>
        <taxon>Aspergillaceae</taxon>
        <taxon>Aspergillus</taxon>
        <taxon>Aspergillus subgen. Circumdati</taxon>
    </lineage>
</organism>
<protein>
    <recommendedName>
        <fullName evidence="1">Aminoglycoside phosphotransferase domain-containing protein</fullName>
    </recommendedName>
</protein>
<dbReference type="EMBL" id="KV878682">
    <property type="protein sequence ID" value="OJJ74025.1"/>
    <property type="molecule type" value="Genomic_DNA"/>
</dbReference>
<dbReference type="Gene3D" id="3.90.1200.10">
    <property type="match status" value="1"/>
</dbReference>
<sequence length="326" mass="36917">MTDTYTGFDKCGCSLEEQSLRRWFNPIKFIRGSRAGGVWSISTDLVLKGYPKFADHLKNEAQALELLAAYPHIPAPRAVRDWVDQSGSYFLLQTRLDGETLNSAWPSLSADQKATIADQVAAVCKQLHAITSPSIQSIDGGACPLYSVFDYANLQGPFHSDSQFRDAVSRGLPLPQKEKDDLMKRFPVCTPYVLTHGDLNTGNIMVKDGQLVGIIDWESAAYCPVWYEYLVNTWDFTTGEDGEWRELLRQRLGRHEDVKTFWMDVRKSQWYQSYLGNEGENLAAYQCWPIKKRKADSHDASRRRAPKHSFFSTNPLAVLSLLSHSP</sequence>
<evidence type="ECO:0000313" key="2">
    <source>
        <dbReference type="EMBL" id="OJJ74025.1"/>
    </source>
</evidence>
<evidence type="ECO:0000259" key="1">
    <source>
        <dbReference type="Pfam" id="PF01636"/>
    </source>
</evidence>
<dbReference type="Pfam" id="PF01636">
    <property type="entry name" value="APH"/>
    <property type="match status" value="1"/>
</dbReference>
<dbReference type="PANTHER" id="PTHR21310">
    <property type="entry name" value="AMINOGLYCOSIDE PHOSPHOTRANSFERASE-RELATED-RELATED"/>
    <property type="match status" value="1"/>
</dbReference>
<dbReference type="CDD" id="cd05120">
    <property type="entry name" value="APH_ChoK_like"/>
    <property type="match status" value="1"/>
</dbReference>
<dbReference type="STRING" id="767769.A0A1L9UQQ9"/>
<gene>
    <name evidence="2" type="ORF">ASPBRDRAFT_194913</name>
</gene>
<dbReference type="InterPro" id="IPR002575">
    <property type="entry name" value="Aminoglycoside_PTrfase"/>
</dbReference>
<dbReference type="AlphaFoldDB" id="A0A1L9UQQ9"/>
<dbReference type="VEuPathDB" id="FungiDB:ASPBRDRAFT_194913"/>
<dbReference type="GeneID" id="93573295"/>
<dbReference type="PANTHER" id="PTHR21310:SF15">
    <property type="entry name" value="AMINOGLYCOSIDE PHOSPHOTRANSFERASE DOMAIN-CONTAINING PROTEIN"/>
    <property type="match status" value="1"/>
</dbReference>
<dbReference type="SUPFAM" id="SSF56112">
    <property type="entry name" value="Protein kinase-like (PK-like)"/>
    <property type="match status" value="1"/>
</dbReference>
<proteinExistence type="predicted"/>
<dbReference type="Proteomes" id="UP000184499">
    <property type="component" value="Unassembled WGS sequence"/>
</dbReference>